<evidence type="ECO:0000256" key="1">
    <source>
        <dbReference type="SAM" id="MobiDB-lite"/>
    </source>
</evidence>
<proteinExistence type="predicted"/>
<feature type="region of interest" description="Disordered" evidence="1">
    <location>
        <begin position="1"/>
        <end position="20"/>
    </location>
</feature>
<feature type="compositionally biased region" description="Basic and acidic residues" evidence="1">
    <location>
        <begin position="1"/>
        <end position="19"/>
    </location>
</feature>
<name>A0ABY7S5J6_9RHOB</name>
<protein>
    <submittedName>
        <fullName evidence="2">Uncharacterized protein</fullName>
    </submittedName>
</protein>
<evidence type="ECO:0000313" key="2">
    <source>
        <dbReference type="EMBL" id="WCR01913.1"/>
    </source>
</evidence>
<gene>
    <name evidence="2" type="ORF">JHX88_13435</name>
</gene>
<dbReference type="Proteomes" id="UP001215549">
    <property type="component" value="Chromosome"/>
</dbReference>
<evidence type="ECO:0000313" key="3">
    <source>
        <dbReference type="Proteomes" id="UP001215549"/>
    </source>
</evidence>
<organism evidence="2 3">
    <name type="scientific">Paracoccus saliphilus</name>
    <dbReference type="NCBI Taxonomy" id="405559"/>
    <lineage>
        <taxon>Bacteria</taxon>
        <taxon>Pseudomonadati</taxon>
        <taxon>Pseudomonadota</taxon>
        <taxon>Alphaproteobacteria</taxon>
        <taxon>Rhodobacterales</taxon>
        <taxon>Paracoccaceae</taxon>
        <taxon>Paracoccus</taxon>
    </lineage>
</organism>
<keyword evidence="3" id="KW-1185">Reference proteome</keyword>
<sequence>MYLDKKSRQGDRRERDARRGRLGPGRFDNLVRELAGVIRLAFEAGATSSLFGLEGPLREGIRADLCRQGWHWQDADDMARELLEYAFRKVHAIRPSWEEGQREWAIHAGTLIERTRCIRCHTPLPEGHYKFCSNICGASHSQRLATRKRASDEKAVKLAIVSI</sequence>
<dbReference type="EMBL" id="CP067140">
    <property type="protein sequence ID" value="WCR01913.1"/>
    <property type="molecule type" value="Genomic_DNA"/>
</dbReference>
<reference evidence="2 3" key="1">
    <citation type="submission" date="2021-01" db="EMBL/GenBank/DDBJ databases">
        <title>Biogeographic distribution of Paracoccus.</title>
        <authorList>
            <person name="Hollensteiner J."/>
            <person name="Leineberger J."/>
            <person name="Brinkhoff T."/>
            <person name="Daniel R."/>
        </authorList>
    </citation>
    <scope>NUCLEOTIDE SEQUENCE [LARGE SCALE GENOMIC DNA]</scope>
    <source>
        <strain evidence="2 3">DSM 18447</strain>
    </source>
</reference>
<accession>A0ABY7S5J6</accession>
<dbReference type="RefSeq" id="WP_076523429.1">
    <property type="nucleotide sequence ID" value="NZ_CP067140.1"/>
</dbReference>